<accession>A0ABP8L083</accession>
<protein>
    <submittedName>
        <fullName evidence="2">Dihydrofolate reductase family protein</fullName>
    </submittedName>
</protein>
<evidence type="ECO:0000259" key="1">
    <source>
        <dbReference type="Pfam" id="PF01872"/>
    </source>
</evidence>
<dbReference type="RefSeq" id="WP_345271284.1">
    <property type="nucleotide sequence ID" value="NZ_BAABHB010000019.1"/>
</dbReference>
<feature type="domain" description="Bacterial bifunctional deaminase-reductase C-terminal" evidence="1">
    <location>
        <begin position="2"/>
        <end position="134"/>
    </location>
</feature>
<evidence type="ECO:0000313" key="3">
    <source>
        <dbReference type="Proteomes" id="UP001500936"/>
    </source>
</evidence>
<dbReference type="InterPro" id="IPR024072">
    <property type="entry name" value="DHFR-like_dom_sf"/>
</dbReference>
<dbReference type="Proteomes" id="UP001500936">
    <property type="component" value="Unassembled WGS sequence"/>
</dbReference>
<proteinExistence type="predicted"/>
<dbReference type="PANTHER" id="PTHR38011:SF11">
    <property type="entry name" value="2,5-DIAMINO-6-RIBOSYLAMINO-4(3H)-PYRIMIDINONE 5'-PHOSPHATE REDUCTASE"/>
    <property type="match status" value="1"/>
</dbReference>
<gene>
    <name evidence="2" type="ORF">GCM10023187_54910</name>
</gene>
<dbReference type="SUPFAM" id="SSF53597">
    <property type="entry name" value="Dihydrofolate reductase-like"/>
    <property type="match status" value="1"/>
</dbReference>
<dbReference type="EMBL" id="BAABHB010000019">
    <property type="protein sequence ID" value="GAA4420007.1"/>
    <property type="molecule type" value="Genomic_DNA"/>
</dbReference>
<reference evidence="3" key="1">
    <citation type="journal article" date="2019" name="Int. J. Syst. Evol. Microbiol.">
        <title>The Global Catalogue of Microorganisms (GCM) 10K type strain sequencing project: providing services to taxonomists for standard genome sequencing and annotation.</title>
        <authorList>
            <consortium name="The Broad Institute Genomics Platform"/>
            <consortium name="The Broad Institute Genome Sequencing Center for Infectious Disease"/>
            <person name="Wu L."/>
            <person name="Ma J."/>
        </authorList>
    </citation>
    <scope>NUCLEOTIDE SEQUENCE [LARGE SCALE GENOMIC DNA]</scope>
    <source>
        <strain evidence="3">JCM 17925</strain>
    </source>
</reference>
<dbReference type="InterPro" id="IPR002734">
    <property type="entry name" value="RibDG_C"/>
</dbReference>
<sequence length="134" mass="14831">MRKIIAGFAISLDGYIEGLSGEYDWIIMDKDFDFAGHMAKFDTFFFGRNSYEKLRKAGSVSFPGIKNYVFSSSLNVVDNDFTVLKGDIRKLVLNIKQQPGKDIAVYGGANLLASLLNDNLVDELNISVIPVILG</sequence>
<dbReference type="InterPro" id="IPR050765">
    <property type="entry name" value="Riboflavin_Biosynth_HTPR"/>
</dbReference>
<dbReference type="Gene3D" id="3.40.430.10">
    <property type="entry name" value="Dihydrofolate Reductase, subunit A"/>
    <property type="match status" value="1"/>
</dbReference>
<name>A0ABP8L083_9BACT</name>
<evidence type="ECO:0000313" key="2">
    <source>
        <dbReference type="EMBL" id="GAA4420007.1"/>
    </source>
</evidence>
<organism evidence="2 3">
    <name type="scientific">Nibrella viscosa</name>
    <dbReference type="NCBI Taxonomy" id="1084524"/>
    <lineage>
        <taxon>Bacteria</taxon>
        <taxon>Pseudomonadati</taxon>
        <taxon>Bacteroidota</taxon>
        <taxon>Cytophagia</taxon>
        <taxon>Cytophagales</taxon>
        <taxon>Spirosomataceae</taxon>
        <taxon>Nibrella</taxon>
    </lineage>
</organism>
<dbReference type="Pfam" id="PF01872">
    <property type="entry name" value="RibD_C"/>
    <property type="match status" value="1"/>
</dbReference>
<comment type="caution">
    <text evidence="2">The sequence shown here is derived from an EMBL/GenBank/DDBJ whole genome shotgun (WGS) entry which is preliminary data.</text>
</comment>
<dbReference type="PANTHER" id="PTHR38011">
    <property type="entry name" value="DIHYDROFOLATE REDUCTASE FAMILY PROTEIN (AFU_ORTHOLOGUE AFUA_8G06820)"/>
    <property type="match status" value="1"/>
</dbReference>
<keyword evidence="3" id="KW-1185">Reference proteome</keyword>